<gene>
    <name evidence="1" type="ORF">ACFFNY_12545</name>
</gene>
<name>A0ABV5VVQ7_9BACL</name>
<dbReference type="RefSeq" id="WP_344911442.1">
    <property type="nucleotide sequence ID" value="NZ_BAAAYO010000010.1"/>
</dbReference>
<organism evidence="1 2">
    <name type="scientific">Paenibacillus hodogayensis</name>
    <dbReference type="NCBI Taxonomy" id="279208"/>
    <lineage>
        <taxon>Bacteria</taxon>
        <taxon>Bacillati</taxon>
        <taxon>Bacillota</taxon>
        <taxon>Bacilli</taxon>
        <taxon>Bacillales</taxon>
        <taxon>Paenibacillaceae</taxon>
        <taxon>Paenibacillus</taxon>
    </lineage>
</organism>
<dbReference type="Proteomes" id="UP001589619">
    <property type="component" value="Unassembled WGS sequence"/>
</dbReference>
<reference evidence="1 2" key="1">
    <citation type="submission" date="2024-09" db="EMBL/GenBank/DDBJ databases">
        <authorList>
            <person name="Sun Q."/>
            <person name="Mori K."/>
        </authorList>
    </citation>
    <scope>NUCLEOTIDE SEQUENCE [LARGE SCALE GENOMIC DNA]</scope>
    <source>
        <strain evidence="1 2">JCM 12520</strain>
    </source>
</reference>
<proteinExistence type="predicted"/>
<protein>
    <submittedName>
        <fullName evidence="1">Uncharacterized protein</fullName>
    </submittedName>
</protein>
<evidence type="ECO:0000313" key="1">
    <source>
        <dbReference type="EMBL" id="MFB9752387.1"/>
    </source>
</evidence>
<comment type="caution">
    <text evidence="1">The sequence shown here is derived from an EMBL/GenBank/DDBJ whole genome shotgun (WGS) entry which is preliminary data.</text>
</comment>
<dbReference type="EMBL" id="JBHMAG010000009">
    <property type="protein sequence ID" value="MFB9752387.1"/>
    <property type="molecule type" value="Genomic_DNA"/>
</dbReference>
<keyword evidence="2" id="KW-1185">Reference proteome</keyword>
<sequence>MRRSKKEMILLEPANRMLHNDVHESAGMQTGSFAVEASREWAFGQATVKHATRKPLRP</sequence>
<accession>A0ABV5VVQ7</accession>
<evidence type="ECO:0000313" key="2">
    <source>
        <dbReference type="Proteomes" id="UP001589619"/>
    </source>
</evidence>